<keyword evidence="1" id="KW-0472">Membrane</keyword>
<dbReference type="RefSeq" id="WP_088016807.1">
    <property type="nucleotide sequence ID" value="NZ_CP020880.1"/>
</dbReference>
<sequence length="83" mass="9988">MDTTLIIILVVLALPIVVVFSYLLIKEELHKRKMKYYRLVAWNTRFKDPNFTKTKSELKAELKVEERKRMKTRLSVVRNDYSK</sequence>
<reference evidence="2 3" key="1">
    <citation type="submission" date="2017-04" db="EMBL/GenBank/DDBJ databases">
        <title>Complete Genome Sequence of the Bacillus horikoshii 20a strain from Cuatro Cienegas, Coahuila, Mexico.</title>
        <authorList>
            <person name="Zarza E."/>
            <person name="Alcaraz L.D."/>
            <person name="Aguilar-Salinas B."/>
            <person name="Islas A."/>
            <person name="Olmedo-Alvarez G."/>
        </authorList>
    </citation>
    <scope>NUCLEOTIDE SEQUENCE [LARGE SCALE GENOMIC DNA]</scope>
    <source>
        <strain evidence="2 3">20a</strain>
    </source>
</reference>
<organism evidence="2 3">
    <name type="scientific">Sutcliffiella horikoshii</name>
    <dbReference type="NCBI Taxonomy" id="79883"/>
    <lineage>
        <taxon>Bacteria</taxon>
        <taxon>Bacillati</taxon>
        <taxon>Bacillota</taxon>
        <taxon>Bacilli</taxon>
        <taxon>Bacillales</taxon>
        <taxon>Bacillaceae</taxon>
        <taxon>Sutcliffiella</taxon>
    </lineage>
</organism>
<protein>
    <submittedName>
        <fullName evidence="2">Uncharacterized protein</fullName>
    </submittedName>
</protein>
<keyword evidence="1" id="KW-1133">Transmembrane helix</keyword>
<dbReference type="GeneID" id="96737162"/>
<dbReference type="EMBL" id="CP020880">
    <property type="protein sequence ID" value="ART74844.1"/>
    <property type="molecule type" value="Genomic_DNA"/>
</dbReference>
<name>A0ABN4ZCR2_9BACI</name>
<evidence type="ECO:0000256" key="1">
    <source>
        <dbReference type="SAM" id="Phobius"/>
    </source>
</evidence>
<accession>A0ABN4ZCR2</accession>
<evidence type="ECO:0000313" key="3">
    <source>
        <dbReference type="Proteomes" id="UP000195573"/>
    </source>
</evidence>
<feature type="transmembrane region" description="Helical" evidence="1">
    <location>
        <begin position="6"/>
        <end position="25"/>
    </location>
</feature>
<keyword evidence="1" id="KW-0812">Transmembrane</keyword>
<gene>
    <name evidence="2" type="ORF">B4U37_01725</name>
</gene>
<dbReference type="Proteomes" id="UP000195573">
    <property type="component" value="Chromosome"/>
</dbReference>
<keyword evidence="3" id="KW-1185">Reference proteome</keyword>
<proteinExistence type="predicted"/>
<evidence type="ECO:0000313" key="2">
    <source>
        <dbReference type="EMBL" id="ART74844.1"/>
    </source>
</evidence>